<dbReference type="STRING" id="1842727.RD110_09020"/>
<accession>A0A1P8JUA8</accession>
<dbReference type="InterPro" id="IPR029045">
    <property type="entry name" value="ClpP/crotonase-like_dom_sf"/>
</dbReference>
<proteinExistence type="inferred from homology"/>
<keyword evidence="4" id="KW-1185">Reference proteome</keyword>
<protein>
    <submittedName>
        <fullName evidence="3">Enoyl-CoA hydratase</fullName>
    </submittedName>
</protein>
<dbReference type="PANTHER" id="PTHR43802">
    <property type="entry name" value="ENOYL-COA HYDRATASE"/>
    <property type="match status" value="1"/>
</dbReference>
<name>A0A1P8JUA8_9BURK</name>
<dbReference type="OrthoDB" id="8524220at2"/>
<evidence type="ECO:0000256" key="1">
    <source>
        <dbReference type="ARBA" id="ARBA00005254"/>
    </source>
</evidence>
<evidence type="ECO:0000313" key="4">
    <source>
        <dbReference type="Proteomes" id="UP000186609"/>
    </source>
</evidence>
<dbReference type="InterPro" id="IPR001753">
    <property type="entry name" value="Enoyl-CoA_hydra/iso"/>
</dbReference>
<dbReference type="Proteomes" id="UP000186609">
    <property type="component" value="Chromosome"/>
</dbReference>
<dbReference type="PROSITE" id="PS00166">
    <property type="entry name" value="ENOYL_COA_HYDRATASE"/>
    <property type="match status" value="1"/>
</dbReference>
<reference evidence="3 4" key="1">
    <citation type="submission" date="2017-01" db="EMBL/GenBank/DDBJ databases">
        <authorList>
            <person name="Mah S.A."/>
            <person name="Swanson W.J."/>
            <person name="Moy G.W."/>
            <person name="Vacquier V.D."/>
        </authorList>
    </citation>
    <scope>NUCLEOTIDE SEQUENCE [LARGE SCALE GENOMIC DNA]</scope>
    <source>
        <strain evidence="3 4">DCY110</strain>
    </source>
</reference>
<comment type="similarity">
    <text evidence="1 2">Belongs to the enoyl-CoA hydratase/isomerase family.</text>
</comment>
<sequence>MSYVNIENHGPVRHVILNRPERLNAISGALMDDLHAALRLAQAEEAVQVIVLSGNGRAFCAGDDLKEFGDQTRDADAIVQHIDRIQQITRDLMFGAKPVIGAVHGYAVGGGFEWLLNCDMVVAADDLVCFFPEMDWGQFVTGGVTHLLPQVVGYQKAMELWLLGERQSAADLKALGIVNWVVPKQQMLAKALEVGAKVATKSTFSVGRLKRLLTTQLNPQLPAALELEKDATIAAFGRPEAAERVRKFGQK</sequence>
<dbReference type="RefSeq" id="WP_076198713.1">
    <property type="nucleotide sequence ID" value="NZ_CP019236.1"/>
</dbReference>
<dbReference type="EMBL" id="CP019236">
    <property type="protein sequence ID" value="APW37315.1"/>
    <property type="molecule type" value="Genomic_DNA"/>
</dbReference>
<gene>
    <name evidence="3" type="ORF">RD110_09020</name>
</gene>
<dbReference type="GO" id="GO:0003824">
    <property type="term" value="F:catalytic activity"/>
    <property type="evidence" value="ECO:0007669"/>
    <property type="project" value="InterPro"/>
</dbReference>
<dbReference type="InterPro" id="IPR018376">
    <property type="entry name" value="Enoyl-CoA_hyd/isom_CS"/>
</dbReference>
<dbReference type="SUPFAM" id="SSF52096">
    <property type="entry name" value="ClpP/crotonase"/>
    <property type="match status" value="1"/>
</dbReference>
<dbReference type="PANTHER" id="PTHR43802:SF1">
    <property type="entry name" value="IP11341P-RELATED"/>
    <property type="match status" value="1"/>
</dbReference>
<evidence type="ECO:0000256" key="2">
    <source>
        <dbReference type="RuleBase" id="RU003707"/>
    </source>
</evidence>
<evidence type="ECO:0000313" key="3">
    <source>
        <dbReference type="EMBL" id="APW37315.1"/>
    </source>
</evidence>
<dbReference type="KEGG" id="rhy:RD110_09020"/>
<dbReference type="CDD" id="cd06558">
    <property type="entry name" value="crotonase-like"/>
    <property type="match status" value="1"/>
</dbReference>
<organism evidence="3 4">
    <name type="scientific">Rhodoferax koreensis</name>
    <dbReference type="NCBI Taxonomy" id="1842727"/>
    <lineage>
        <taxon>Bacteria</taxon>
        <taxon>Pseudomonadati</taxon>
        <taxon>Pseudomonadota</taxon>
        <taxon>Betaproteobacteria</taxon>
        <taxon>Burkholderiales</taxon>
        <taxon>Comamonadaceae</taxon>
        <taxon>Rhodoferax</taxon>
    </lineage>
</organism>
<dbReference type="AlphaFoldDB" id="A0A1P8JUA8"/>
<dbReference type="Pfam" id="PF00378">
    <property type="entry name" value="ECH_1"/>
    <property type="match status" value="1"/>
</dbReference>
<dbReference type="Gene3D" id="3.90.226.10">
    <property type="entry name" value="2-enoyl-CoA Hydratase, Chain A, domain 1"/>
    <property type="match status" value="1"/>
</dbReference>